<keyword evidence="2" id="KW-1185">Reference proteome</keyword>
<accession>A0AAV0XPJ3</accession>
<evidence type="ECO:0000313" key="1">
    <source>
        <dbReference type="EMBL" id="CAI6370410.1"/>
    </source>
</evidence>
<gene>
    <name evidence="1" type="ORF">MEUPH1_LOCUS24532</name>
</gene>
<reference evidence="1 2" key="1">
    <citation type="submission" date="2023-01" db="EMBL/GenBank/DDBJ databases">
        <authorList>
            <person name="Whitehead M."/>
        </authorList>
    </citation>
    <scope>NUCLEOTIDE SEQUENCE [LARGE SCALE GENOMIC DNA]</scope>
</reference>
<evidence type="ECO:0000313" key="2">
    <source>
        <dbReference type="Proteomes" id="UP001160148"/>
    </source>
</evidence>
<organism evidence="1 2">
    <name type="scientific">Macrosiphum euphorbiae</name>
    <name type="common">potato aphid</name>
    <dbReference type="NCBI Taxonomy" id="13131"/>
    <lineage>
        <taxon>Eukaryota</taxon>
        <taxon>Metazoa</taxon>
        <taxon>Ecdysozoa</taxon>
        <taxon>Arthropoda</taxon>
        <taxon>Hexapoda</taxon>
        <taxon>Insecta</taxon>
        <taxon>Pterygota</taxon>
        <taxon>Neoptera</taxon>
        <taxon>Paraneoptera</taxon>
        <taxon>Hemiptera</taxon>
        <taxon>Sternorrhyncha</taxon>
        <taxon>Aphidomorpha</taxon>
        <taxon>Aphidoidea</taxon>
        <taxon>Aphididae</taxon>
        <taxon>Macrosiphini</taxon>
        <taxon>Macrosiphum</taxon>
    </lineage>
</organism>
<protein>
    <submittedName>
        <fullName evidence="1">Uncharacterized protein</fullName>
    </submittedName>
</protein>
<dbReference type="AlphaFoldDB" id="A0AAV0XPJ3"/>
<name>A0AAV0XPJ3_9HEMI</name>
<dbReference type="Proteomes" id="UP001160148">
    <property type="component" value="Unassembled WGS sequence"/>
</dbReference>
<comment type="caution">
    <text evidence="1">The sequence shown here is derived from an EMBL/GenBank/DDBJ whole genome shotgun (WGS) entry which is preliminary data.</text>
</comment>
<sequence length="107" mass="11922">MGRAAARIIYEAVFLPRITYAAEIWAENGCSLKKSIAALLSMQRDPLRAITSCYKTASTNCLSVLIAVMIEEGVTWPPDSGAFLSSRRTYEALRKFSKDSLTNRDDR</sequence>
<proteinExistence type="predicted"/>
<dbReference type="EMBL" id="CARXXK010000340">
    <property type="protein sequence ID" value="CAI6370410.1"/>
    <property type="molecule type" value="Genomic_DNA"/>
</dbReference>